<organism evidence="2">
    <name type="scientific">marine sediment metagenome</name>
    <dbReference type="NCBI Taxonomy" id="412755"/>
    <lineage>
        <taxon>unclassified sequences</taxon>
        <taxon>metagenomes</taxon>
        <taxon>ecological metagenomes</taxon>
    </lineage>
</organism>
<dbReference type="EMBL" id="LAZR01056523">
    <property type="protein sequence ID" value="KKK74006.1"/>
    <property type="molecule type" value="Genomic_DNA"/>
</dbReference>
<sequence length="51" mass="5916">MAKLRVFKHSTRHKSQTENRDIGYPDLNSSPVELDSPKRKVVKHAKEIQKS</sequence>
<gene>
    <name evidence="2" type="ORF">LCGC14_2888100</name>
</gene>
<comment type="caution">
    <text evidence="2">The sequence shown here is derived from an EMBL/GenBank/DDBJ whole genome shotgun (WGS) entry which is preliminary data.</text>
</comment>
<evidence type="ECO:0000256" key="1">
    <source>
        <dbReference type="SAM" id="MobiDB-lite"/>
    </source>
</evidence>
<name>A0A0F9AP75_9ZZZZ</name>
<accession>A0A0F9AP75</accession>
<evidence type="ECO:0000313" key="2">
    <source>
        <dbReference type="EMBL" id="KKK74006.1"/>
    </source>
</evidence>
<reference evidence="2" key="1">
    <citation type="journal article" date="2015" name="Nature">
        <title>Complex archaea that bridge the gap between prokaryotes and eukaryotes.</title>
        <authorList>
            <person name="Spang A."/>
            <person name="Saw J.H."/>
            <person name="Jorgensen S.L."/>
            <person name="Zaremba-Niedzwiedzka K."/>
            <person name="Martijn J."/>
            <person name="Lind A.E."/>
            <person name="van Eijk R."/>
            <person name="Schleper C."/>
            <person name="Guy L."/>
            <person name="Ettema T.J."/>
        </authorList>
    </citation>
    <scope>NUCLEOTIDE SEQUENCE</scope>
</reference>
<feature type="region of interest" description="Disordered" evidence="1">
    <location>
        <begin position="1"/>
        <end position="51"/>
    </location>
</feature>
<protein>
    <submittedName>
        <fullName evidence="2">Uncharacterized protein</fullName>
    </submittedName>
</protein>
<dbReference type="AlphaFoldDB" id="A0A0F9AP75"/>
<proteinExistence type="predicted"/>
<feature type="compositionally biased region" description="Basic residues" evidence="1">
    <location>
        <begin position="1"/>
        <end position="14"/>
    </location>
</feature>